<dbReference type="PROSITE" id="PS01360">
    <property type="entry name" value="ZF_MYND_1"/>
    <property type="match status" value="1"/>
</dbReference>
<feature type="domain" description="MYND-type" evidence="4">
    <location>
        <begin position="251"/>
        <end position="289"/>
    </location>
</feature>
<keyword evidence="2" id="KW-0863">Zinc-finger</keyword>
<keyword evidence="1" id="KW-0479">Metal-binding</keyword>
<evidence type="ECO:0000256" key="1">
    <source>
        <dbReference type="ARBA" id="ARBA00022723"/>
    </source>
</evidence>
<proteinExistence type="predicted"/>
<dbReference type="SUPFAM" id="SSF144232">
    <property type="entry name" value="HIT/MYND zinc finger-like"/>
    <property type="match status" value="1"/>
</dbReference>
<sequence length="292" mass="33293">MIDAINHLQLDEHNMADTRDCFYDTKSQILYQIIYNTTRDITGKAQNPAPPQQHNNLVSLLLQDNTVVSGTAILCGFKIPIDKTTAINESVDIYSLYKIIIGKFMHIGTKITHTDVFTEFTYNNSLELKDDKSVALDKFDSVTVKKYGFEITAYIDKKDMSTMINTVATKIFNKKIYGDVFVTSMNESSFYDDINIDDIRRMSKLSTCQTISPVADIAKEDEVEKDGNGVVIVKNKYRYLYNKTHNYKPECAQCHKTDVKFGVCKNCLTTIYCGVECQKNAWDDHKIICLDL</sequence>
<dbReference type="GO" id="GO:0008270">
    <property type="term" value="F:zinc ion binding"/>
    <property type="evidence" value="ECO:0007669"/>
    <property type="project" value="UniProtKB-KW"/>
</dbReference>
<evidence type="ECO:0000256" key="3">
    <source>
        <dbReference type="ARBA" id="ARBA00022833"/>
    </source>
</evidence>
<dbReference type="PROSITE" id="PS50865">
    <property type="entry name" value="ZF_MYND_2"/>
    <property type="match status" value="1"/>
</dbReference>
<keyword evidence="3" id="KW-0862">Zinc</keyword>
<accession>A0A3G4ZXK0</accession>
<reference evidence="5" key="1">
    <citation type="submission" date="2018-10" db="EMBL/GenBank/DDBJ databases">
        <title>Hidden diversity of soil giant viruses.</title>
        <authorList>
            <person name="Schulz F."/>
            <person name="Alteio L."/>
            <person name="Goudeau D."/>
            <person name="Ryan E.M."/>
            <person name="Malmstrom R.R."/>
            <person name="Blanchard J."/>
            <person name="Woyke T."/>
        </authorList>
    </citation>
    <scope>NUCLEOTIDE SEQUENCE</scope>
    <source>
        <strain evidence="5">FNV1</strain>
    </source>
</reference>
<evidence type="ECO:0000256" key="2">
    <source>
        <dbReference type="ARBA" id="ARBA00022771"/>
    </source>
</evidence>
<organism evidence="5">
    <name type="scientific">Faunusvirus sp</name>
    <dbReference type="NCBI Taxonomy" id="2487766"/>
    <lineage>
        <taxon>Viruses</taxon>
        <taxon>Varidnaviria</taxon>
        <taxon>Bamfordvirae</taxon>
        <taxon>Nucleocytoviricota</taxon>
        <taxon>Megaviricetes</taxon>
        <taxon>Imitervirales</taxon>
        <taxon>Mimiviridae</taxon>
    </lineage>
</organism>
<name>A0A3G4ZXK0_9VIRU</name>
<gene>
    <name evidence="5" type="ORF">Faunusvirus31_2</name>
</gene>
<evidence type="ECO:0000259" key="4">
    <source>
        <dbReference type="PROSITE" id="PS50865"/>
    </source>
</evidence>
<dbReference type="Gene3D" id="6.10.140.2220">
    <property type="match status" value="1"/>
</dbReference>
<evidence type="ECO:0000313" key="5">
    <source>
        <dbReference type="EMBL" id="AYV79632.1"/>
    </source>
</evidence>
<dbReference type="InterPro" id="IPR002893">
    <property type="entry name" value="Znf_MYND"/>
</dbReference>
<dbReference type="Pfam" id="PF01753">
    <property type="entry name" value="zf-MYND"/>
    <property type="match status" value="1"/>
</dbReference>
<dbReference type="EMBL" id="MK072162">
    <property type="protein sequence ID" value="AYV79632.1"/>
    <property type="molecule type" value="Genomic_DNA"/>
</dbReference>
<protein>
    <recommendedName>
        <fullName evidence="4">MYND-type domain-containing protein</fullName>
    </recommendedName>
</protein>